<reference evidence="2 3" key="1">
    <citation type="submission" date="2019-10" db="EMBL/GenBank/DDBJ databases">
        <authorList>
            <person name="Dong K."/>
        </authorList>
    </citation>
    <scope>NUCLEOTIDE SEQUENCE [LARGE SCALE GENOMIC DNA]</scope>
    <source>
        <strain evidence="3">dk4302</strain>
    </source>
</reference>
<dbReference type="GO" id="GO:0016757">
    <property type="term" value="F:glycosyltransferase activity"/>
    <property type="evidence" value="ECO:0007669"/>
    <property type="project" value="InterPro"/>
</dbReference>
<dbReference type="SUPFAM" id="SSF53756">
    <property type="entry name" value="UDP-Glycosyltransferase/glycogen phosphorylase"/>
    <property type="match status" value="1"/>
</dbReference>
<keyword evidence="3" id="KW-1185">Reference proteome</keyword>
<keyword evidence="2" id="KW-0808">Transferase</keyword>
<proteinExistence type="predicted"/>
<dbReference type="Proteomes" id="UP000326921">
    <property type="component" value="Chromosome"/>
</dbReference>
<organism evidence="2 3">
    <name type="scientific">Sphingobacterium zhuxiongii</name>
    <dbReference type="NCBI Taxonomy" id="2662364"/>
    <lineage>
        <taxon>Bacteria</taxon>
        <taxon>Pseudomonadati</taxon>
        <taxon>Bacteroidota</taxon>
        <taxon>Sphingobacteriia</taxon>
        <taxon>Sphingobacteriales</taxon>
        <taxon>Sphingobacteriaceae</taxon>
        <taxon>Sphingobacterium</taxon>
    </lineage>
</organism>
<name>A0A5Q0QDZ6_9SPHI</name>
<protein>
    <submittedName>
        <fullName evidence="2">Glycosyltransferase</fullName>
    </submittedName>
</protein>
<dbReference type="PANTHER" id="PTHR46401">
    <property type="entry name" value="GLYCOSYLTRANSFERASE WBBK-RELATED"/>
    <property type="match status" value="1"/>
</dbReference>
<dbReference type="PANTHER" id="PTHR46401:SF8">
    <property type="entry name" value="BLL6006 PROTEIN"/>
    <property type="match status" value="1"/>
</dbReference>
<dbReference type="Pfam" id="PF00534">
    <property type="entry name" value="Glycos_transf_1"/>
    <property type="match status" value="1"/>
</dbReference>
<dbReference type="KEGG" id="sphe:GFH32_14445"/>
<gene>
    <name evidence="2" type="ORF">GFH32_14445</name>
</gene>
<feature type="domain" description="Glycosyl transferase family 1" evidence="1">
    <location>
        <begin position="235"/>
        <end position="387"/>
    </location>
</feature>
<dbReference type="AlphaFoldDB" id="A0A5Q0QDZ6"/>
<dbReference type="CDD" id="cd03801">
    <property type="entry name" value="GT4_PimA-like"/>
    <property type="match status" value="1"/>
</dbReference>
<dbReference type="RefSeq" id="WP_153512275.1">
    <property type="nucleotide sequence ID" value="NZ_CP045652.1"/>
</dbReference>
<dbReference type="EMBL" id="CP045652">
    <property type="protein sequence ID" value="QGA27439.1"/>
    <property type="molecule type" value="Genomic_DNA"/>
</dbReference>
<evidence type="ECO:0000313" key="3">
    <source>
        <dbReference type="Proteomes" id="UP000326921"/>
    </source>
</evidence>
<evidence type="ECO:0000313" key="2">
    <source>
        <dbReference type="EMBL" id="QGA27439.1"/>
    </source>
</evidence>
<dbReference type="InterPro" id="IPR001296">
    <property type="entry name" value="Glyco_trans_1"/>
</dbReference>
<evidence type="ECO:0000259" key="1">
    <source>
        <dbReference type="Pfam" id="PF00534"/>
    </source>
</evidence>
<dbReference type="Gene3D" id="3.40.50.2000">
    <property type="entry name" value="Glycogen Phosphorylase B"/>
    <property type="match status" value="2"/>
</dbReference>
<sequence length="411" mass="47163">MARIAMITIRYGEEINGGAEYHCRMLAERLANIHDITVLTTNTNKLDDTSSDFKIGESNLNGVKVYRFSTNKPQLKLAKQASKQSKTARKLRRMIYRAGLSSLLFKTFPIWNFKVDQEIELLRQHRFYSPSLLTHIEDNKEHYDAFVFFTYENPLTVLGSLIIPEKTILIPTAHMEGMLFRSINSLVFSKVRHIAFNTETEYQMCRTIFQQAMSPSSVVGIGVEIAEPAPFNFIKEKYQLKEPFLLYCGRITEVKINSFLDYFIKFRLETGLKVNLVLTGEVLIPKVEHPDISYIGYISESEKIALMKNSFAVVNPSKAESLSLLTLEALSLGKAVIANQEAEVMVEHEERSEGAVRCYADYASFKEILTDLLEHPLQLKDIEQKGKDYVGRNYNWDLIIRKFETILNEIN</sequence>
<accession>A0A5Q0QDZ6</accession>